<accession>A0AAF0D162</accession>
<sequence length="249" mass="27356">MIQIIPIPGIPIVKPGDDIIKIVFEAVKNNPFQILDGDIIVIAHKIVSRATGRLINLENVRPGRKALKIAGKMEEDPRKIQVILNESNRIIKSTAKHLITENKLGFVCANAGVDRSNSYQGEYLILPPVEPDKICEDIRKSIEENLNVKVGVIISDTHGRALRKGAVGVCLGVAGIPALLSYKGRRDIFGYELKVTEIAIVDEIASAAELVIGESNERTPIALIRGLKLPSAASTHKDLIYKPEERLFY</sequence>
<keyword evidence="3" id="KW-0547">Nucleotide-binding</keyword>
<keyword evidence="7" id="KW-0464">Manganese</keyword>
<evidence type="ECO:0000256" key="2">
    <source>
        <dbReference type="ARBA" id="ARBA00022723"/>
    </source>
</evidence>
<dbReference type="PANTHER" id="PTHR47917:SF1">
    <property type="entry name" value="COENZYME F420:L-GLUTAMATE LIGASE"/>
    <property type="match status" value="1"/>
</dbReference>
<reference evidence="9" key="2">
    <citation type="journal article" date="2022" name="Nat. Microbiol.">
        <title>A closed Candidatus Odinarchaeum chromosome exposes Asgard archaeal viruses.</title>
        <authorList>
            <person name="Tamarit D."/>
            <person name="Caceres E.F."/>
            <person name="Krupovic M."/>
            <person name="Nijland R."/>
            <person name="Eme L."/>
            <person name="Robinson N.P."/>
            <person name="Ettema T.J.G."/>
        </authorList>
    </citation>
    <scope>NUCLEOTIDE SEQUENCE</scope>
    <source>
        <strain evidence="9">LCB_4</strain>
    </source>
</reference>
<dbReference type="Gene3D" id="3.90.1660.10">
    <property type="entry name" value="CofE-like domain"/>
    <property type="match status" value="1"/>
</dbReference>
<keyword evidence="6" id="KW-0342">GTP-binding</keyword>
<evidence type="ECO:0000256" key="5">
    <source>
        <dbReference type="ARBA" id="ARBA00022958"/>
    </source>
</evidence>
<proteinExistence type="predicted"/>
<gene>
    <name evidence="9" type="primary">cofE</name>
    <name evidence="9" type="ORF">OdinLCB4_004835</name>
</gene>
<dbReference type="GO" id="GO:0005525">
    <property type="term" value="F:GTP binding"/>
    <property type="evidence" value="ECO:0007669"/>
    <property type="project" value="UniProtKB-KW"/>
</dbReference>
<evidence type="ECO:0000256" key="1">
    <source>
        <dbReference type="ARBA" id="ARBA00022598"/>
    </source>
</evidence>
<dbReference type="SUPFAM" id="SSF144010">
    <property type="entry name" value="CofE-like"/>
    <property type="match status" value="1"/>
</dbReference>
<evidence type="ECO:0000256" key="7">
    <source>
        <dbReference type="ARBA" id="ARBA00023211"/>
    </source>
</evidence>
<dbReference type="InterPro" id="IPR002847">
    <property type="entry name" value="F420-0_gamma-glut_ligase-dom"/>
</dbReference>
<protein>
    <submittedName>
        <fullName evidence="9">Coenzyme F420-0:L-glutamate ligase</fullName>
        <ecNumber evidence="9">6.3.2.31</ecNumber>
    </submittedName>
</protein>
<dbReference type="InterPro" id="IPR008225">
    <property type="entry name" value="F420-0_g-glutamyl_ligase"/>
</dbReference>
<dbReference type="GO" id="GO:0052618">
    <property type="term" value="F:coenzyme F420-0:L-glutamate ligase activity"/>
    <property type="evidence" value="ECO:0007669"/>
    <property type="project" value="UniProtKB-EC"/>
</dbReference>
<dbReference type="Pfam" id="PF01996">
    <property type="entry name" value="F420_ligase"/>
    <property type="match status" value="1"/>
</dbReference>
<evidence type="ECO:0000256" key="3">
    <source>
        <dbReference type="ARBA" id="ARBA00022741"/>
    </source>
</evidence>
<dbReference type="Proteomes" id="UP000186851">
    <property type="component" value="Chromosome"/>
</dbReference>
<evidence type="ECO:0000259" key="8">
    <source>
        <dbReference type="Pfam" id="PF01996"/>
    </source>
</evidence>
<dbReference type="EC" id="6.3.2.31" evidence="9"/>
<keyword evidence="4" id="KW-0460">Magnesium</keyword>
<dbReference type="PANTHER" id="PTHR47917">
    <property type="match status" value="1"/>
</dbReference>
<name>A0AAF0D162_ODILC</name>
<evidence type="ECO:0000256" key="4">
    <source>
        <dbReference type="ARBA" id="ARBA00022842"/>
    </source>
</evidence>
<evidence type="ECO:0000313" key="9">
    <source>
        <dbReference type="EMBL" id="WEU39802.1"/>
    </source>
</evidence>
<dbReference type="GO" id="GO:0046872">
    <property type="term" value="F:metal ion binding"/>
    <property type="evidence" value="ECO:0007669"/>
    <property type="project" value="UniProtKB-KW"/>
</dbReference>
<dbReference type="EMBL" id="CP091871">
    <property type="protein sequence ID" value="WEU39802.1"/>
    <property type="molecule type" value="Genomic_DNA"/>
</dbReference>
<keyword evidence="2" id="KW-0479">Metal-binding</keyword>
<keyword evidence="1 9" id="KW-0436">Ligase</keyword>
<organism evidence="9 10">
    <name type="scientific">Odinarchaeota yellowstonii (strain LCB_4)</name>
    <dbReference type="NCBI Taxonomy" id="1841599"/>
    <lineage>
        <taxon>Archaea</taxon>
        <taxon>Promethearchaeati</taxon>
        <taxon>Candidatus Odinarchaeota</taxon>
        <taxon>Candidatus Odinarchaeia</taxon>
        <taxon>Candidatus Odinarchaeales</taxon>
        <taxon>Candidatus Odinarchaeaceae</taxon>
        <taxon>Candidatus Odinarchaeum</taxon>
    </lineage>
</organism>
<keyword evidence="5" id="KW-0630">Potassium</keyword>
<reference evidence="9" key="1">
    <citation type="journal article" date="2017" name="Nature">
        <title>Asgard archaea illuminate the origin of eukaryotic cellular complexity.</title>
        <authorList>
            <person name="Zaremba-Niedzwiedzka K."/>
            <person name="Caceres E.F."/>
            <person name="Saw J.H."/>
            <person name="Backstrom D."/>
            <person name="Juzokaite L."/>
            <person name="Vancaester E."/>
            <person name="Seitz K.W."/>
            <person name="Anantharaman K."/>
            <person name="Starnawski P."/>
            <person name="Kjeldsen K.U."/>
            <person name="Scott M.B."/>
            <person name="Nunoura T."/>
            <person name="Banfield J.F."/>
            <person name="Schramm A."/>
            <person name="Baker B.J."/>
            <person name="Spang A."/>
            <person name="Ettema T.J.G."/>
        </authorList>
    </citation>
    <scope>NUCLEOTIDE SEQUENCE</scope>
    <source>
        <strain evidence="9">LCB_4</strain>
    </source>
</reference>
<dbReference type="NCBIfam" id="TIGR01916">
    <property type="entry name" value="F420_cofE"/>
    <property type="match status" value="1"/>
</dbReference>
<dbReference type="Gene3D" id="3.30.1330.100">
    <property type="entry name" value="CofE-like"/>
    <property type="match status" value="1"/>
</dbReference>
<dbReference type="KEGG" id="oyw:OdinLCB4_004835"/>
<feature type="domain" description="Coenzyme F420:L-glutamate ligase-like" evidence="8">
    <location>
        <begin position="10"/>
        <end position="226"/>
    </location>
</feature>
<evidence type="ECO:0000313" key="10">
    <source>
        <dbReference type="Proteomes" id="UP000186851"/>
    </source>
</evidence>
<dbReference type="AlphaFoldDB" id="A0AAF0D162"/>
<evidence type="ECO:0000256" key="6">
    <source>
        <dbReference type="ARBA" id="ARBA00023134"/>
    </source>
</evidence>